<comment type="caution">
    <text evidence="2">The sequence shown here is derived from an EMBL/GenBank/DDBJ whole genome shotgun (WGS) entry which is preliminary data.</text>
</comment>
<protein>
    <submittedName>
        <fullName evidence="2">Transglutaminase domain-containing protein</fullName>
    </submittedName>
</protein>
<evidence type="ECO:0000313" key="2">
    <source>
        <dbReference type="EMBL" id="MCB7283241.1"/>
    </source>
</evidence>
<proteinExistence type="predicted"/>
<dbReference type="Gene3D" id="2.60.120.260">
    <property type="entry name" value="Galactose-binding domain-like"/>
    <property type="match status" value="1"/>
</dbReference>
<dbReference type="SUPFAM" id="SSF49785">
    <property type="entry name" value="Galactose-binding domain-like"/>
    <property type="match status" value="1"/>
</dbReference>
<feature type="chain" id="PRO_5042900680" evidence="1">
    <location>
        <begin position="28"/>
        <end position="630"/>
    </location>
</feature>
<dbReference type="PROSITE" id="PS51257">
    <property type="entry name" value="PROKAR_LIPOPROTEIN"/>
    <property type="match status" value="1"/>
</dbReference>
<dbReference type="InterPro" id="IPR038765">
    <property type="entry name" value="Papain-like_cys_pep_sf"/>
</dbReference>
<dbReference type="SUPFAM" id="SSF54001">
    <property type="entry name" value="Cysteine proteinases"/>
    <property type="match status" value="1"/>
</dbReference>
<evidence type="ECO:0000313" key="3">
    <source>
        <dbReference type="Proteomes" id="UP001199363"/>
    </source>
</evidence>
<name>A0AAP2SH47_PHOVU</name>
<gene>
    <name evidence="2" type="ORF">LI282_19690</name>
</gene>
<dbReference type="EMBL" id="JAJCQG010000092">
    <property type="protein sequence ID" value="MCB7283241.1"/>
    <property type="molecule type" value="Genomic_DNA"/>
</dbReference>
<dbReference type="PANTHER" id="PTHR35532">
    <property type="entry name" value="SIMILAR TO POLYHYDROXYALKANOATE DEPOLYMERASE"/>
    <property type="match status" value="1"/>
</dbReference>
<dbReference type="InterPro" id="IPR008979">
    <property type="entry name" value="Galactose-bd-like_sf"/>
</dbReference>
<accession>A0AAP2SH47</accession>
<dbReference type="RefSeq" id="WP_117926354.1">
    <property type="nucleotide sequence ID" value="NZ_CAXTCG010000024.1"/>
</dbReference>
<feature type="signal peptide" evidence="1">
    <location>
        <begin position="1"/>
        <end position="27"/>
    </location>
</feature>
<dbReference type="Proteomes" id="UP001199363">
    <property type="component" value="Unassembled WGS sequence"/>
</dbReference>
<dbReference type="AlphaFoldDB" id="A0AAP2SH47"/>
<keyword evidence="1" id="KW-0732">Signal</keyword>
<reference evidence="2" key="1">
    <citation type="submission" date="2021-10" db="EMBL/GenBank/DDBJ databases">
        <title>Collection of gut derived symbiotic bacterial strains cultured from healthy donors.</title>
        <authorList>
            <person name="Lin H."/>
            <person name="Littmann E."/>
            <person name="Kohout C."/>
            <person name="Pamer E.G."/>
        </authorList>
    </citation>
    <scope>NUCLEOTIDE SEQUENCE</scope>
    <source>
        <strain evidence="2">DFI.1.167</strain>
    </source>
</reference>
<organism evidence="2 3">
    <name type="scientific">Phocaeicola vulgatus</name>
    <name type="common">Bacteroides vulgatus</name>
    <dbReference type="NCBI Taxonomy" id="821"/>
    <lineage>
        <taxon>Bacteria</taxon>
        <taxon>Pseudomonadati</taxon>
        <taxon>Bacteroidota</taxon>
        <taxon>Bacteroidia</taxon>
        <taxon>Bacteroidales</taxon>
        <taxon>Bacteroidaceae</taxon>
        <taxon>Phocaeicola</taxon>
    </lineage>
</organism>
<sequence length="630" mass="72376">MKQTMEKKNMTRRAAVLLFGAVLSCLAACTHPSGLERTWERAGKNRAELEKVLRHYGDDSRKHRAALFLLEQMADCYSWSGTNIDTLKRLKQLSGLPGKEAWTDSVKKAWNFPQLLSCTKVYDAQVITADFLIRHIDHAFAIWDSRPWSKYYPLEEFIRHVLPYRLGDEPLEDWRESYYMHFANRVDSIYSGGDVIRKTQAVETIINRDGFQWNELFPSLPHLGAGYLFRHRLGSCRESCDFTLYLLRALGIPSVTDHYIVSPHTSGMHWWNAVRDTTGSLVPFWLEESKVGREMDDGRPKGKVFRLEFGGRTCDVTSEYFGRNVARVRIGSDIRASRILLCVFSCGRLVPVGQGEVHRGEVAFHDLEPGIRFFPMYRHQSGDLRFAGHPFCVDSLGSTVFYVPDKWNRTRALLRRKYAFHHHLKERGLRMAGNRVTGSSRRDFRFPDTLFTFPRTLKTNRHVMVSASNRPVRYLRWDAIPSRFNVSVAEIAFHEYGTGRKLPFRLLDLPSPVYGHGVSNMTDGDVLTTYQAKEHGPQTLVFDLGGIYRLSDMLYIPHNDGNYIEPGDTYELFYQNGSEGWKSLGRKTADADSLVYEGVPGNAVFWLRDLTKGREEQQFVLDGQGEQSFH</sequence>
<dbReference type="PANTHER" id="PTHR35532:SF5">
    <property type="entry name" value="CARBOHYDRATE-BINDING DOMAIN-CONTAINING PROTEIN"/>
    <property type="match status" value="1"/>
</dbReference>
<evidence type="ECO:0000256" key="1">
    <source>
        <dbReference type="SAM" id="SignalP"/>
    </source>
</evidence>